<gene>
    <name evidence="2" type="ORF">ACHHYP_13308</name>
</gene>
<keyword evidence="3" id="KW-1185">Reference proteome</keyword>
<evidence type="ECO:0000313" key="2">
    <source>
        <dbReference type="EMBL" id="OQR84494.1"/>
    </source>
</evidence>
<dbReference type="OrthoDB" id="78192at2759"/>
<evidence type="ECO:0000256" key="1">
    <source>
        <dbReference type="SAM" id="MobiDB-lite"/>
    </source>
</evidence>
<feature type="region of interest" description="Disordered" evidence="1">
    <location>
        <begin position="1"/>
        <end position="43"/>
    </location>
</feature>
<name>A0A1V9YFG5_ACHHY</name>
<accession>A0A1V9YFG5</accession>
<organism evidence="2 3">
    <name type="scientific">Achlya hypogyna</name>
    <name type="common">Oomycete</name>
    <name type="synonym">Protoachlya hypogyna</name>
    <dbReference type="NCBI Taxonomy" id="1202772"/>
    <lineage>
        <taxon>Eukaryota</taxon>
        <taxon>Sar</taxon>
        <taxon>Stramenopiles</taxon>
        <taxon>Oomycota</taxon>
        <taxon>Saprolegniomycetes</taxon>
        <taxon>Saprolegniales</taxon>
        <taxon>Achlyaceae</taxon>
        <taxon>Achlya</taxon>
    </lineage>
</organism>
<sequence length="892" mass="98079">MEPYRDGDVVDGPPTKLKLRRKMDDPDQPGRKRVRKEKDAEVVEAPPASGVAFLTTSGREDIESGKSLLELLLKPSRTKGGKRRDADEVTFATHDTIMVPQGLVDKIDLKLKEDFVCAVATEHTKNWIRMSSFGNNREFIQSLTQVVQPRYPCSYPTILDEVLVSFIFKRPEYTDDLVQPLILRLTHSNEHVSLEKNPLLQTMLAKIALLHTGALFGDSMAATRHRIATLAILKTLFHGNKDRLFLSTWILECLRVCSDDVLAATVAKLTNSIAFLPLMQPERHSLPWLLMWQDEPWNIYDGGHQLVDLVHLETKCDGRRVTRAIVREALARFAYAPQGHFAYFAPAFRSYLSPGTTDSLAMLTDVLATFPTRYAPSDPHPIALVLDLLASSLPLTIAAENAWFVHHLWPVVLRADDPTLLSLVFHRYMPLVLGGAADKEAADTLGLAAPVVFPLIDAWQSLLIFLGHIPTHTCKRVAAVRGVFDAWRAAWRDAALPLHVVVHMVCVSLSFGTLDALPSAARATTVEFHQLTQDLLSRHAGRLAEASAFLAFMQCLLQTPTGVCPKRVAQSLAVVLAHSTAAHSLSFQRVVVASLLPADDAGNSGPAFFDWKAHVLRAMPSHEGQYAGSASPSLLTVQILAELVLDETPIVAAFVRAQLTTSPAVLDALLERLALLGATAVAIVALLRHLVDASGEALPTLWTRPHVLAAIVNAAHNQGDPARGLLHTYVQRLAKPLPLLRLCVDALPEAPVHEVLSYVHFVKVSLAASPHAWRAVLGVASQYLTARETPAWRERSPQHVGLLVLRMLIQLQWRTEYVAVILVALRTLETATDAICVLQLSILYEVVAKAPDTADDIDTGGNLQARLQDVADRRGPSVAALAKKTLRLLDRR</sequence>
<reference evidence="2 3" key="1">
    <citation type="journal article" date="2014" name="Genome Biol. Evol.">
        <title>The secreted proteins of Achlya hypogyna and Thraustotheca clavata identify the ancestral oomycete secretome and reveal gene acquisitions by horizontal gene transfer.</title>
        <authorList>
            <person name="Misner I."/>
            <person name="Blouin N."/>
            <person name="Leonard G."/>
            <person name="Richards T.A."/>
            <person name="Lane C.E."/>
        </authorList>
    </citation>
    <scope>NUCLEOTIDE SEQUENCE [LARGE SCALE GENOMIC DNA]</scope>
    <source>
        <strain evidence="2 3">ATCC 48635</strain>
    </source>
</reference>
<proteinExistence type="predicted"/>
<evidence type="ECO:0000313" key="3">
    <source>
        <dbReference type="Proteomes" id="UP000243579"/>
    </source>
</evidence>
<comment type="caution">
    <text evidence="2">The sequence shown here is derived from an EMBL/GenBank/DDBJ whole genome shotgun (WGS) entry which is preliminary data.</text>
</comment>
<dbReference type="AlphaFoldDB" id="A0A1V9YFG5"/>
<feature type="compositionally biased region" description="Basic and acidic residues" evidence="1">
    <location>
        <begin position="22"/>
        <end position="41"/>
    </location>
</feature>
<dbReference type="EMBL" id="JNBR01001854">
    <property type="protein sequence ID" value="OQR84494.1"/>
    <property type="molecule type" value="Genomic_DNA"/>
</dbReference>
<protein>
    <submittedName>
        <fullName evidence="2">Uncharacterized protein</fullName>
    </submittedName>
</protein>
<dbReference type="Proteomes" id="UP000243579">
    <property type="component" value="Unassembled WGS sequence"/>
</dbReference>